<accession>A0ABR3UZW5</accession>
<dbReference type="EMBL" id="JBHGVX010000001">
    <property type="protein sequence ID" value="KAL1801710.1"/>
    <property type="molecule type" value="Genomic_DNA"/>
</dbReference>
<gene>
    <name evidence="1" type="ORF">ACET3X_002052</name>
</gene>
<comment type="caution">
    <text evidence="1">The sequence shown here is derived from an EMBL/GenBank/DDBJ whole genome shotgun (WGS) entry which is preliminary data.</text>
</comment>
<reference evidence="1 2" key="1">
    <citation type="submission" date="2024-09" db="EMBL/GenBank/DDBJ databases">
        <title>T2T genomes of carrot and Alternaria dauci and their utility for understanding host-pathogen interaction during carrot leaf blight disease.</title>
        <authorList>
            <person name="Liu W."/>
            <person name="Xu S."/>
            <person name="Ou C."/>
            <person name="Liu X."/>
            <person name="Zhuang F."/>
            <person name="Deng X.W."/>
        </authorList>
    </citation>
    <scope>NUCLEOTIDE SEQUENCE [LARGE SCALE GENOMIC DNA]</scope>
    <source>
        <strain evidence="1 2">A2016</strain>
    </source>
</reference>
<keyword evidence="2" id="KW-1185">Reference proteome</keyword>
<sequence length="84" mass="9222">MITPRNSSLEIRLFQPMSGCLQYSSLRILPPHARQDTGEPSSAVADRGDKAPILRLPTVQTLVKVRSVVRALAARHGPHTLNLI</sequence>
<evidence type="ECO:0000313" key="2">
    <source>
        <dbReference type="Proteomes" id="UP001578633"/>
    </source>
</evidence>
<dbReference type="Proteomes" id="UP001578633">
    <property type="component" value="Chromosome 1"/>
</dbReference>
<organism evidence="1 2">
    <name type="scientific">Alternaria dauci</name>
    <dbReference type="NCBI Taxonomy" id="48095"/>
    <lineage>
        <taxon>Eukaryota</taxon>
        <taxon>Fungi</taxon>
        <taxon>Dikarya</taxon>
        <taxon>Ascomycota</taxon>
        <taxon>Pezizomycotina</taxon>
        <taxon>Dothideomycetes</taxon>
        <taxon>Pleosporomycetidae</taxon>
        <taxon>Pleosporales</taxon>
        <taxon>Pleosporineae</taxon>
        <taxon>Pleosporaceae</taxon>
        <taxon>Alternaria</taxon>
        <taxon>Alternaria sect. Porri</taxon>
    </lineage>
</organism>
<name>A0ABR3UZW5_9PLEO</name>
<proteinExistence type="predicted"/>
<dbReference type="RefSeq" id="XP_069312294.1">
    <property type="nucleotide sequence ID" value="XM_069447412.1"/>
</dbReference>
<evidence type="ECO:0000313" key="1">
    <source>
        <dbReference type="EMBL" id="KAL1801710.1"/>
    </source>
</evidence>
<dbReference type="GeneID" id="96082374"/>
<protein>
    <submittedName>
        <fullName evidence="1">Uncharacterized protein</fullName>
    </submittedName>
</protein>